<feature type="compositionally biased region" description="Basic and acidic residues" evidence="1">
    <location>
        <begin position="219"/>
        <end position="228"/>
    </location>
</feature>
<reference evidence="2" key="2">
    <citation type="submission" date="2020-05" db="EMBL/GenBank/DDBJ databases">
        <authorList>
            <person name="Kim H.-S."/>
            <person name="Proctor R.H."/>
            <person name="Brown D.W."/>
        </authorList>
    </citation>
    <scope>NUCLEOTIDE SEQUENCE</scope>
    <source>
        <strain evidence="2">NRRL 20472</strain>
    </source>
</reference>
<feature type="compositionally biased region" description="Basic and acidic residues" evidence="1">
    <location>
        <begin position="455"/>
        <end position="467"/>
    </location>
</feature>
<organism evidence="2 3">
    <name type="scientific">Fusarium sarcochroum</name>
    <dbReference type="NCBI Taxonomy" id="1208366"/>
    <lineage>
        <taxon>Eukaryota</taxon>
        <taxon>Fungi</taxon>
        <taxon>Dikarya</taxon>
        <taxon>Ascomycota</taxon>
        <taxon>Pezizomycotina</taxon>
        <taxon>Sordariomycetes</taxon>
        <taxon>Hypocreomycetidae</taxon>
        <taxon>Hypocreales</taxon>
        <taxon>Nectriaceae</taxon>
        <taxon>Fusarium</taxon>
        <taxon>Fusarium lateritium species complex</taxon>
    </lineage>
</organism>
<dbReference type="Proteomes" id="UP000622797">
    <property type="component" value="Unassembled WGS sequence"/>
</dbReference>
<keyword evidence="3" id="KW-1185">Reference proteome</keyword>
<gene>
    <name evidence="2" type="ORF">FSARC_11282</name>
</gene>
<feature type="region of interest" description="Disordered" evidence="1">
    <location>
        <begin position="187"/>
        <end position="256"/>
    </location>
</feature>
<feature type="region of interest" description="Disordered" evidence="1">
    <location>
        <begin position="102"/>
        <end position="148"/>
    </location>
</feature>
<feature type="compositionally biased region" description="Basic and acidic residues" evidence="1">
    <location>
        <begin position="291"/>
        <end position="308"/>
    </location>
</feature>
<reference evidence="2" key="1">
    <citation type="journal article" date="2020" name="BMC Genomics">
        <title>Correction to: Identification and distribution of gene clusters required for synthesis of sphingolipid metabolism inhibitors in diverse species of the filamentous fungus Fusarium.</title>
        <authorList>
            <person name="Kim H.S."/>
            <person name="Lohmar J.M."/>
            <person name="Busman M."/>
            <person name="Brown D.W."/>
            <person name="Naumann T.A."/>
            <person name="Divon H.H."/>
            <person name="Lysoe E."/>
            <person name="Uhlig S."/>
            <person name="Proctor R.H."/>
        </authorList>
    </citation>
    <scope>NUCLEOTIDE SEQUENCE</scope>
    <source>
        <strain evidence="2">NRRL 20472</strain>
    </source>
</reference>
<name>A0A8H4X1F7_9HYPO</name>
<feature type="region of interest" description="Disordered" evidence="1">
    <location>
        <begin position="288"/>
        <end position="308"/>
    </location>
</feature>
<feature type="region of interest" description="Disordered" evidence="1">
    <location>
        <begin position="22"/>
        <end position="51"/>
    </location>
</feature>
<sequence length="544" mass="60351">MGSNKVLSKYASVAIGEQGEVDSVGDYTSCSSTTSKHSQYSQHHSQTDASVESLHDDNRIFACSVDKTGASSQTSAWLWNIDRPWEGFDIPNSQRLKPPALSEVVVPRHPPHDRTRQGIESTQGEQKERGSKADPLAQSASEKETSAGREMPTIYRLIQTYFSADPSYAKEIVRAVDSLPCDKRTLLLSPNNNVPEDDPGSPSQNLPSAKGKEVSGQPSKRERGRQSDEQDSGQNPNDKSHGSGGGKGAPDPKKQCSKSDKRWACPYCLVHPRILGITKFITCRPPGSMKKRSDWRNHMKKVHSPDARPVELSEDTALYYMTNEQWTEVRARIDEADLTRRRDYEEWFEVQKTCYLAVWRIIFPPSEYPDLPEPISPFHPDGDEIGDLGRQGLIIFEAIFNARTRRAVNSHLVESVGDFRPDHRQYMSMMAEAFAIVAGNSPGAAQWAVNSSPEALRDAVSRNRENDSPPSTLTDPQKSEASQPSEEPELSQSVSPRTSCRQEPSSSSLPDIAAQDGLSTHMQVPPGYAHQVNPMPVFSYLSCI</sequence>
<dbReference type="EMBL" id="JABEXW010000723">
    <property type="protein sequence ID" value="KAF4957514.1"/>
    <property type="molecule type" value="Genomic_DNA"/>
</dbReference>
<feature type="compositionally biased region" description="Polar residues" evidence="1">
    <location>
        <begin position="497"/>
        <end position="509"/>
    </location>
</feature>
<dbReference type="AlphaFoldDB" id="A0A8H4X1F7"/>
<accession>A0A8H4X1F7</accession>
<protein>
    <submittedName>
        <fullName evidence="2">Uncharacterized protein</fullName>
    </submittedName>
</protein>
<feature type="compositionally biased region" description="Low complexity" evidence="1">
    <location>
        <begin position="28"/>
        <end position="44"/>
    </location>
</feature>
<proteinExistence type="predicted"/>
<feature type="compositionally biased region" description="Low complexity" evidence="1">
    <location>
        <begin position="479"/>
        <end position="496"/>
    </location>
</feature>
<evidence type="ECO:0000313" key="3">
    <source>
        <dbReference type="Proteomes" id="UP000622797"/>
    </source>
</evidence>
<feature type="region of interest" description="Disordered" evidence="1">
    <location>
        <begin position="448"/>
        <end position="520"/>
    </location>
</feature>
<evidence type="ECO:0000313" key="2">
    <source>
        <dbReference type="EMBL" id="KAF4957514.1"/>
    </source>
</evidence>
<evidence type="ECO:0000256" key="1">
    <source>
        <dbReference type="SAM" id="MobiDB-lite"/>
    </source>
</evidence>
<comment type="caution">
    <text evidence="2">The sequence shown here is derived from an EMBL/GenBank/DDBJ whole genome shotgun (WGS) entry which is preliminary data.</text>
</comment>
<dbReference type="OrthoDB" id="5084525at2759"/>